<dbReference type="EMBL" id="SSTG01000170">
    <property type="protein sequence ID" value="THG43865.1"/>
    <property type="molecule type" value="Genomic_DNA"/>
</dbReference>
<proteinExistence type="predicted"/>
<name>A0AC61S348_9BACT</name>
<evidence type="ECO:0000313" key="2">
    <source>
        <dbReference type="Proteomes" id="UP000305401"/>
    </source>
</evidence>
<reference evidence="1" key="1">
    <citation type="submission" date="2019-04" db="EMBL/GenBank/DDBJ databases">
        <title>Microbes associate with the intestines of laboratory mice.</title>
        <authorList>
            <person name="Navarre W."/>
            <person name="Wong E."/>
            <person name="Huang K.C."/>
            <person name="Tropini C."/>
            <person name="Ng K."/>
            <person name="Yu B."/>
        </authorList>
    </citation>
    <scope>NUCLEOTIDE SEQUENCE</scope>
    <source>
        <strain evidence="1">NM86_A22</strain>
    </source>
</reference>
<organism evidence="1 2">
    <name type="scientific">Muribaculum caecicola</name>
    <dbReference type="NCBI Taxonomy" id="3038144"/>
    <lineage>
        <taxon>Bacteria</taxon>
        <taxon>Pseudomonadati</taxon>
        <taxon>Bacteroidota</taxon>
        <taxon>Bacteroidia</taxon>
        <taxon>Bacteroidales</taxon>
        <taxon>Muribaculaceae</taxon>
        <taxon>Muribaculum</taxon>
    </lineage>
</organism>
<evidence type="ECO:0000313" key="1">
    <source>
        <dbReference type="EMBL" id="THG43865.1"/>
    </source>
</evidence>
<gene>
    <name evidence="1" type="ORF">E5990_09910</name>
</gene>
<comment type="caution">
    <text evidence="1">The sequence shown here is derived from an EMBL/GenBank/DDBJ whole genome shotgun (WGS) entry which is preliminary data.</text>
</comment>
<protein>
    <submittedName>
        <fullName evidence="1">Helix-turn-helix transcriptional regulator</fullName>
    </submittedName>
</protein>
<accession>A0AC61S348</accession>
<dbReference type="Proteomes" id="UP000305401">
    <property type="component" value="Unassembled WGS sequence"/>
</dbReference>
<sequence length="238" mass="26169">MTKADILNALINHYSEGNKSQFARKLGISAQGLSTWISRNTFDIETIYSNCENISAEWLITGEGNMLKEQRPKPAATSTAPKLISTGSGAAASFDALMESSKQTPGAIPLVSERAVGGFVNQHFSISEHDVLAYYVIPKFRHLGVDFMIEVVGDSMMPKLYPGDIIACSIINNTRYLEWNKPHLLSTVDRGLLVKRIMPGSDNDCLTAVSENRDYPPFDIPKDEIVGIARIVGVIHLE</sequence>
<keyword evidence="2" id="KW-1185">Reference proteome</keyword>